<evidence type="ECO:0000259" key="12">
    <source>
        <dbReference type="PROSITE" id="PS50110"/>
    </source>
</evidence>
<evidence type="ECO:0000256" key="1">
    <source>
        <dbReference type="ARBA" id="ARBA00000085"/>
    </source>
</evidence>
<dbReference type="Pfam" id="PF00072">
    <property type="entry name" value="Response_reg"/>
    <property type="match status" value="3"/>
</dbReference>
<keyword evidence="4" id="KW-0808">Transferase</keyword>
<keyword evidence="14" id="KW-1185">Reference proteome</keyword>
<dbReference type="PANTHER" id="PTHR45339">
    <property type="entry name" value="HYBRID SIGNAL TRANSDUCTION HISTIDINE KINASE J"/>
    <property type="match status" value="1"/>
</dbReference>
<evidence type="ECO:0000313" key="13">
    <source>
        <dbReference type="EMBL" id="MBD8491298.1"/>
    </source>
</evidence>
<dbReference type="PRINTS" id="PR00344">
    <property type="entry name" value="BCTRLSENSOR"/>
</dbReference>
<evidence type="ECO:0000256" key="7">
    <source>
        <dbReference type="PROSITE-ProRule" id="PRU00169"/>
    </source>
</evidence>
<dbReference type="InterPro" id="IPR036097">
    <property type="entry name" value="HisK_dim/P_sf"/>
</dbReference>
<dbReference type="SMART" id="SM00388">
    <property type="entry name" value="HisKA"/>
    <property type="match status" value="1"/>
</dbReference>
<dbReference type="InterPro" id="IPR011006">
    <property type="entry name" value="CheY-like_superfamily"/>
</dbReference>
<feature type="domain" description="Response regulatory" evidence="12">
    <location>
        <begin position="1030"/>
        <end position="1147"/>
    </location>
</feature>
<feature type="domain" description="Response regulatory" evidence="12">
    <location>
        <begin position="882"/>
        <end position="999"/>
    </location>
</feature>
<dbReference type="InterPro" id="IPR005467">
    <property type="entry name" value="His_kinase_dom"/>
</dbReference>
<dbReference type="InterPro" id="IPR003018">
    <property type="entry name" value="GAF"/>
</dbReference>
<dbReference type="CDD" id="cd17546">
    <property type="entry name" value="REC_hyHK_CKI1_RcsC-like"/>
    <property type="match status" value="1"/>
</dbReference>
<organism evidence="13 14">
    <name type="scientific">Echinicola arenosa</name>
    <dbReference type="NCBI Taxonomy" id="2774144"/>
    <lineage>
        <taxon>Bacteria</taxon>
        <taxon>Pseudomonadati</taxon>
        <taxon>Bacteroidota</taxon>
        <taxon>Cytophagia</taxon>
        <taxon>Cytophagales</taxon>
        <taxon>Cyclobacteriaceae</taxon>
        <taxon>Echinicola</taxon>
    </lineage>
</organism>
<evidence type="ECO:0000313" key="14">
    <source>
        <dbReference type="Proteomes" id="UP000647133"/>
    </source>
</evidence>
<accession>A0ABR9ATU4</accession>
<dbReference type="Gene3D" id="3.30.450.40">
    <property type="match status" value="1"/>
</dbReference>
<dbReference type="InterPro" id="IPR001789">
    <property type="entry name" value="Sig_transdc_resp-reg_receiver"/>
</dbReference>
<feature type="domain" description="Response regulatory" evidence="12">
    <location>
        <begin position="759"/>
        <end position="873"/>
    </location>
</feature>
<feature type="domain" description="Histidine kinase" evidence="11">
    <location>
        <begin position="494"/>
        <end position="715"/>
    </location>
</feature>
<dbReference type="Gene3D" id="3.30.565.10">
    <property type="entry name" value="Histidine kinase-like ATPase, C-terminal domain"/>
    <property type="match status" value="1"/>
</dbReference>
<dbReference type="PROSITE" id="PS50109">
    <property type="entry name" value="HIS_KIN"/>
    <property type="match status" value="1"/>
</dbReference>
<dbReference type="CDD" id="cd16922">
    <property type="entry name" value="HATPase_EvgS-ArcB-TorS-like"/>
    <property type="match status" value="1"/>
</dbReference>
<dbReference type="SUPFAM" id="SSF55781">
    <property type="entry name" value="GAF domain-like"/>
    <property type="match status" value="1"/>
</dbReference>
<dbReference type="InterPro" id="IPR036890">
    <property type="entry name" value="HATPase_C_sf"/>
</dbReference>
<evidence type="ECO:0000259" key="11">
    <source>
        <dbReference type="PROSITE" id="PS50109"/>
    </source>
</evidence>
<feature type="modified residue" description="4-aspartylphosphate" evidence="7">
    <location>
        <position position="808"/>
    </location>
</feature>
<evidence type="ECO:0000256" key="5">
    <source>
        <dbReference type="ARBA" id="ARBA00022777"/>
    </source>
</evidence>
<dbReference type="Pfam" id="PF02518">
    <property type="entry name" value="HATPase_c"/>
    <property type="match status" value="1"/>
</dbReference>
<keyword evidence="10" id="KW-1133">Transmembrane helix</keyword>
<name>A0ABR9ATU4_9BACT</name>
<dbReference type="Pfam" id="PF00512">
    <property type="entry name" value="HisKA"/>
    <property type="match status" value="1"/>
</dbReference>
<dbReference type="PANTHER" id="PTHR45339:SF1">
    <property type="entry name" value="HYBRID SIGNAL TRANSDUCTION HISTIDINE KINASE J"/>
    <property type="match status" value="1"/>
</dbReference>
<evidence type="ECO:0000256" key="3">
    <source>
        <dbReference type="ARBA" id="ARBA00022553"/>
    </source>
</evidence>
<keyword evidence="10" id="KW-0812">Transmembrane</keyword>
<feature type="modified residue" description="4-aspartylphosphate" evidence="7">
    <location>
        <position position="931"/>
    </location>
</feature>
<dbReference type="Proteomes" id="UP000647133">
    <property type="component" value="Unassembled WGS sequence"/>
</dbReference>
<dbReference type="PROSITE" id="PS50110">
    <property type="entry name" value="RESPONSE_REGULATORY"/>
    <property type="match status" value="3"/>
</dbReference>
<dbReference type="Pfam" id="PF05227">
    <property type="entry name" value="CHASE3"/>
    <property type="match status" value="1"/>
</dbReference>
<dbReference type="CDD" id="cd00082">
    <property type="entry name" value="HisKA"/>
    <property type="match status" value="1"/>
</dbReference>
<keyword evidence="3 7" id="KW-0597">Phosphoprotein</keyword>
<dbReference type="EMBL" id="JACYTQ010000012">
    <property type="protein sequence ID" value="MBD8491298.1"/>
    <property type="molecule type" value="Genomic_DNA"/>
</dbReference>
<dbReference type="InterPro" id="IPR004358">
    <property type="entry name" value="Sig_transdc_His_kin-like_C"/>
</dbReference>
<sequence length="1149" mass="129907">MTKLSFKKLLIIGFSLSLIIVAFVNYSSYKSLKSFEERMSWVSHTYDVLIASKETLIQLINAEASQNGYILTGKSQYLEPYHIAQDSVHVSLHILKNLISDNPNQVKRVAVLEEIIHERLKNLETTLSDDHSTTIEAKTGKVLISKGQDLTSEVRKITAEIIAEENRLLNTRETQAKNNASRTIISIVAGLAAVLLILFLMFGYIMRIFTAQVKAEEKIKKSNDELEKLSFERSNQNWILKGEKLINESLQGNHSLHQLSEKILSFFASYLGMRIGALHTFDQENNLLKISASYAIPNNELNQETKLGEGLVGQAAKEKKTILINDLPKHHYKIKSSFGENTPDQLLLKPLIYNNQLKGILELGFLGEINKNQQKLVNQLEKNISIAIHTTQAHDDMRQLYEQLQVQSEELESQQEELRQTNEELGQQTEMLQASEEELRVQQEELRQTNLELEEKARLLEISNKQIEEARISILNKAEELERTSKYKSEFLANMSHELRTPLNSVLILAKLLSSNKNNTLDKEEVKYANVIHKAGSDLLTLINDILDLSKVESGQLDIYEEDIEILDIGENMQYLFKEVAADKKVNFKVTIDESLPKTIHSDRQRLDQIIRNLLSNAFKFTPAEGQVSLNFTAQSNNKLAISVQDSGIGISEEKQQLIFEAFKQADGSTSRKYGGTGLGLSISRELSRLLKGTISLISQEGQGSTFTLTIPYRLELENQDSIEATPTHISSYPKSIDNDNKLLIQDNHYIPEKITGKNLLIVEDDVNFAEILKNYSKEKGFETKVVYDGESAINYMSEVSPDAVLLDIMLPVMDGWEVLKRMKANARLKDIPVHIMSATDKNHKQLIESGAAEFIHKPVDQSVLERVFRQLQNIDQEGLKHVLIIEDQKIQSDILKGHLQKEGFEVEQAFNGLEAIEFSKAKTFDCIILDLNLPDLTGEEILDKIKSESMNKQTPVIINTAMTVPEELQNKIRQYSNAMVIKTPKSNDRILDEVKLFMHKINKPDAPTPSNGKTKTTSSASEKSFEGKKVLLVDDDMRNIFALSSSLQQYGLNVEIAGNGVEALNKLKEIGDFELVLMDIMMPEMDGYEAMKEIRKGGQYKEVPIIALTAKAMKNDREKCIEAGASDYIPKPVDLEKLLSMIRVWLSN</sequence>
<dbReference type="InterPro" id="IPR003661">
    <property type="entry name" value="HisK_dim/P_dom"/>
</dbReference>
<dbReference type="InterPro" id="IPR007891">
    <property type="entry name" value="CHASE3"/>
</dbReference>
<dbReference type="SUPFAM" id="SSF55874">
    <property type="entry name" value="ATPase domain of HSP90 chaperone/DNA topoisomerase II/histidine kinase"/>
    <property type="match status" value="1"/>
</dbReference>
<dbReference type="SMART" id="SM00448">
    <property type="entry name" value="REC"/>
    <property type="match status" value="3"/>
</dbReference>
<keyword evidence="6" id="KW-0902">Two-component regulatory system</keyword>
<evidence type="ECO:0000256" key="6">
    <source>
        <dbReference type="ARBA" id="ARBA00023012"/>
    </source>
</evidence>
<dbReference type="CDD" id="cd19410">
    <property type="entry name" value="HK9-like_sensor"/>
    <property type="match status" value="1"/>
</dbReference>
<comment type="catalytic activity">
    <reaction evidence="1">
        <text>ATP + protein L-histidine = ADP + protein N-phospho-L-histidine.</text>
        <dbReference type="EC" id="2.7.13.3"/>
    </reaction>
</comment>
<dbReference type="SMART" id="SM00387">
    <property type="entry name" value="HATPase_c"/>
    <property type="match status" value="1"/>
</dbReference>
<comment type="caution">
    <text evidence="13">The sequence shown here is derived from an EMBL/GenBank/DDBJ whole genome shotgun (WGS) entry which is preliminary data.</text>
</comment>
<evidence type="ECO:0000256" key="4">
    <source>
        <dbReference type="ARBA" id="ARBA00022679"/>
    </source>
</evidence>
<evidence type="ECO:0000256" key="9">
    <source>
        <dbReference type="SAM" id="MobiDB-lite"/>
    </source>
</evidence>
<feature type="coiled-coil region" evidence="8">
    <location>
        <begin position="394"/>
        <end position="484"/>
    </location>
</feature>
<keyword evidence="5" id="KW-0418">Kinase</keyword>
<protein>
    <recommendedName>
        <fullName evidence="2">histidine kinase</fullName>
        <ecNumber evidence="2">2.7.13.3</ecNumber>
    </recommendedName>
</protein>
<dbReference type="Pfam" id="PF13185">
    <property type="entry name" value="GAF_2"/>
    <property type="match status" value="1"/>
</dbReference>
<dbReference type="RefSeq" id="WP_192012173.1">
    <property type="nucleotide sequence ID" value="NZ_JACYTQ010000012.1"/>
</dbReference>
<dbReference type="SUPFAM" id="SSF52172">
    <property type="entry name" value="CheY-like"/>
    <property type="match status" value="3"/>
</dbReference>
<dbReference type="InterPro" id="IPR029016">
    <property type="entry name" value="GAF-like_dom_sf"/>
</dbReference>
<evidence type="ECO:0000256" key="2">
    <source>
        <dbReference type="ARBA" id="ARBA00012438"/>
    </source>
</evidence>
<proteinExistence type="predicted"/>
<feature type="transmembrane region" description="Helical" evidence="10">
    <location>
        <begin position="184"/>
        <end position="206"/>
    </location>
</feature>
<feature type="region of interest" description="Disordered" evidence="9">
    <location>
        <begin position="1003"/>
        <end position="1022"/>
    </location>
</feature>
<dbReference type="SUPFAM" id="SSF47384">
    <property type="entry name" value="Homodimeric domain of signal transducing histidine kinase"/>
    <property type="match status" value="1"/>
</dbReference>
<reference evidence="13 14" key="1">
    <citation type="submission" date="2020-09" db="EMBL/GenBank/DDBJ databases">
        <title>Echinicola sp. CAU 1574 isolated from sand of Sido Beach.</title>
        <authorList>
            <person name="Kim W."/>
        </authorList>
    </citation>
    <scope>NUCLEOTIDE SEQUENCE [LARGE SCALE GENOMIC DNA]</scope>
    <source>
        <strain evidence="13 14">CAU 1574</strain>
    </source>
</reference>
<feature type="transmembrane region" description="Helical" evidence="10">
    <location>
        <begin position="6"/>
        <end position="29"/>
    </location>
</feature>
<feature type="modified residue" description="4-aspartylphosphate" evidence="7">
    <location>
        <position position="1080"/>
    </location>
</feature>
<dbReference type="CDD" id="cd17574">
    <property type="entry name" value="REC_OmpR"/>
    <property type="match status" value="1"/>
</dbReference>
<evidence type="ECO:0000256" key="8">
    <source>
        <dbReference type="SAM" id="Coils"/>
    </source>
</evidence>
<dbReference type="InterPro" id="IPR003594">
    <property type="entry name" value="HATPase_dom"/>
</dbReference>
<keyword evidence="10" id="KW-0472">Membrane</keyword>
<gene>
    <name evidence="13" type="ORF">IFO69_21275</name>
</gene>
<evidence type="ECO:0000256" key="10">
    <source>
        <dbReference type="SAM" id="Phobius"/>
    </source>
</evidence>
<dbReference type="EC" id="2.7.13.3" evidence="2"/>
<dbReference type="Gene3D" id="3.40.50.2300">
    <property type="match status" value="3"/>
</dbReference>
<dbReference type="SMART" id="SM00065">
    <property type="entry name" value="GAF"/>
    <property type="match status" value="1"/>
</dbReference>
<keyword evidence="8" id="KW-0175">Coiled coil</keyword>
<dbReference type="Gene3D" id="1.10.287.130">
    <property type="match status" value="1"/>
</dbReference>